<sequence length="144" mass="15655">MNYSKGTNYALHTMLDLAARKPGVKIGVQELAARQNVSPTYLSKILTKLAKAGLVDSYSGAQGGYCLRRNKDDISFLDIIQAIEGNTPLFKGCESNGPGCLVESVMRESERKMDDHLRATTIGELADKMAAHLAEHGAVSQEDR</sequence>
<keyword evidence="3" id="KW-1185">Reference proteome</keyword>
<dbReference type="InterPro" id="IPR036388">
    <property type="entry name" value="WH-like_DNA-bd_sf"/>
</dbReference>
<dbReference type="PROSITE" id="PS51197">
    <property type="entry name" value="HTH_RRF2_2"/>
    <property type="match status" value="1"/>
</dbReference>
<dbReference type="RefSeq" id="WP_172243980.1">
    <property type="nucleotide sequence ID" value="NZ_BMDD01000003.1"/>
</dbReference>
<dbReference type="Pfam" id="PF02082">
    <property type="entry name" value="Rrf2"/>
    <property type="match status" value="1"/>
</dbReference>
<dbReference type="NCBIfam" id="TIGR00738">
    <property type="entry name" value="rrf2_super"/>
    <property type="match status" value="1"/>
</dbReference>
<reference evidence="3" key="1">
    <citation type="journal article" date="2019" name="Int. J. Syst. Evol. Microbiol.">
        <title>The Global Catalogue of Microorganisms (GCM) 10K type strain sequencing project: providing services to taxonomists for standard genome sequencing and annotation.</title>
        <authorList>
            <consortium name="The Broad Institute Genomics Platform"/>
            <consortium name="The Broad Institute Genome Sequencing Center for Infectious Disease"/>
            <person name="Wu L."/>
            <person name="Ma J."/>
        </authorList>
    </citation>
    <scope>NUCLEOTIDE SEQUENCE [LARGE SCALE GENOMIC DNA]</scope>
    <source>
        <strain evidence="3">CCM 8702</strain>
    </source>
</reference>
<protein>
    <submittedName>
        <fullName evidence="2">Rrf2 family transcriptional regulator</fullName>
    </submittedName>
</protein>
<evidence type="ECO:0000313" key="2">
    <source>
        <dbReference type="EMBL" id="GGH79269.1"/>
    </source>
</evidence>
<dbReference type="InterPro" id="IPR000944">
    <property type="entry name" value="Tscrpt_reg_Rrf2"/>
</dbReference>
<dbReference type="EMBL" id="BMDD01000003">
    <property type="protein sequence ID" value="GGH79269.1"/>
    <property type="molecule type" value="Genomic_DNA"/>
</dbReference>
<evidence type="ECO:0000256" key="1">
    <source>
        <dbReference type="ARBA" id="ARBA00023125"/>
    </source>
</evidence>
<dbReference type="Gene3D" id="1.10.10.10">
    <property type="entry name" value="Winged helix-like DNA-binding domain superfamily/Winged helix DNA-binding domain"/>
    <property type="match status" value="1"/>
</dbReference>
<dbReference type="PANTHER" id="PTHR33221:SF9">
    <property type="entry name" value="RRF2 FAMILY PROTEIN"/>
    <property type="match status" value="1"/>
</dbReference>
<dbReference type="InterPro" id="IPR036390">
    <property type="entry name" value="WH_DNA-bd_sf"/>
</dbReference>
<proteinExistence type="predicted"/>
<name>A0ABQ1ZVW3_9BACL</name>
<dbReference type="InterPro" id="IPR011991">
    <property type="entry name" value="ArsR-like_HTH"/>
</dbReference>
<dbReference type="InterPro" id="IPR030489">
    <property type="entry name" value="TR_Rrf2-type_CS"/>
</dbReference>
<dbReference type="Proteomes" id="UP000605427">
    <property type="component" value="Unassembled WGS sequence"/>
</dbReference>
<dbReference type="PANTHER" id="PTHR33221">
    <property type="entry name" value="WINGED HELIX-TURN-HELIX TRANSCRIPTIONAL REGULATOR, RRF2 FAMILY"/>
    <property type="match status" value="1"/>
</dbReference>
<gene>
    <name evidence="2" type="ORF">GCM10007362_25810</name>
</gene>
<dbReference type="PROSITE" id="PS01332">
    <property type="entry name" value="HTH_RRF2_1"/>
    <property type="match status" value="1"/>
</dbReference>
<comment type="caution">
    <text evidence="2">The sequence shown here is derived from an EMBL/GenBank/DDBJ whole genome shotgun (WGS) entry which is preliminary data.</text>
</comment>
<accession>A0ABQ1ZVW3</accession>
<organism evidence="2 3">
    <name type="scientific">Saccharibacillus endophyticus</name>
    <dbReference type="NCBI Taxonomy" id="2060666"/>
    <lineage>
        <taxon>Bacteria</taxon>
        <taxon>Bacillati</taxon>
        <taxon>Bacillota</taxon>
        <taxon>Bacilli</taxon>
        <taxon>Bacillales</taxon>
        <taxon>Paenibacillaceae</taxon>
        <taxon>Saccharibacillus</taxon>
    </lineage>
</organism>
<dbReference type="SUPFAM" id="SSF46785">
    <property type="entry name" value="Winged helix' DNA-binding domain"/>
    <property type="match status" value="1"/>
</dbReference>
<evidence type="ECO:0000313" key="3">
    <source>
        <dbReference type="Proteomes" id="UP000605427"/>
    </source>
</evidence>
<keyword evidence="1" id="KW-0238">DNA-binding</keyword>
<dbReference type="CDD" id="cd00090">
    <property type="entry name" value="HTH_ARSR"/>
    <property type="match status" value="1"/>
</dbReference>